<accession>A0A418WCR9</accession>
<dbReference type="Gene3D" id="1.25.20.10">
    <property type="entry name" value="Bacterial muramidases"/>
    <property type="match status" value="1"/>
</dbReference>
<dbReference type="SUPFAM" id="SSF48435">
    <property type="entry name" value="Bacterial muramidases"/>
    <property type="match status" value="1"/>
</dbReference>
<dbReference type="Proteomes" id="UP000284605">
    <property type="component" value="Unassembled WGS sequence"/>
</dbReference>
<dbReference type="InterPro" id="IPR023346">
    <property type="entry name" value="Lysozyme-like_dom_sf"/>
</dbReference>
<feature type="domain" description="Transglycosylase SLT" evidence="4">
    <location>
        <begin position="397"/>
        <end position="503"/>
    </location>
</feature>
<dbReference type="GO" id="GO:0004553">
    <property type="term" value="F:hydrolase activity, hydrolyzing O-glycosyl compounds"/>
    <property type="evidence" value="ECO:0007669"/>
    <property type="project" value="InterPro"/>
</dbReference>
<dbReference type="SUPFAM" id="SSF53955">
    <property type="entry name" value="Lysozyme-like"/>
    <property type="match status" value="1"/>
</dbReference>
<protein>
    <submittedName>
        <fullName evidence="5">Lytic transglycosylase domain-containing protein</fullName>
    </submittedName>
</protein>
<keyword evidence="6" id="KW-1185">Reference proteome</keyword>
<evidence type="ECO:0000313" key="6">
    <source>
        <dbReference type="Proteomes" id="UP000284605"/>
    </source>
</evidence>
<dbReference type="PANTHER" id="PTHR37423:SF2">
    <property type="entry name" value="MEMBRANE-BOUND LYTIC MUREIN TRANSGLYCOSYLASE C"/>
    <property type="match status" value="1"/>
</dbReference>
<dbReference type="CDD" id="cd13401">
    <property type="entry name" value="Slt70-like"/>
    <property type="match status" value="1"/>
</dbReference>
<comment type="similarity">
    <text evidence="2">Belongs to the virb1 family.</text>
</comment>
<dbReference type="RefSeq" id="WP_147385652.1">
    <property type="nucleotide sequence ID" value="NZ_QYUK01000011.1"/>
</dbReference>
<evidence type="ECO:0000256" key="3">
    <source>
        <dbReference type="ARBA" id="ARBA00022729"/>
    </source>
</evidence>
<comment type="caution">
    <text evidence="5">The sequence shown here is derived from an EMBL/GenBank/DDBJ whole genome shotgun (WGS) entry which is preliminary data.</text>
</comment>
<evidence type="ECO:0000256" key="1">
    <source>
        <dbReference type="ARBA" id="ARBA00007734"/>
    </source>
</evidence>
<sequence>MARADESPAIDTAPTAPTAVAPLHPLSAQDLAHYRAAFAAQRQGDYTEADRQIAGLNDLMLVGHLLRERYLDQARYQAEQSELADWLTAYADLPGLEDIEALAAAGNPSGAGDGTARPYLRNANVRILGLFEAPLDIMPAEPRGRPGQARTRAIAPRIAAALRADRPDQAAQLLDEPKVGGRLDPDELEIARGDIAYHFYRMGDDQSAYDMAAAVADRSRAIVPMADWTAGLAAWRLGDPARAGIHFAALAEADNVSVWVVSAAAFWAARADLVSGRPERVLDHLTLAASYPNTFYGLMAIRLLGRDITATPELGEIDSRTLTALATDIAVQRAAALAAIGQVDLASAELGLVRARLSPTETSGVDALSARLGLVDPDAHGSGRYPVPAWRPGDGLRVDRALLFAFAKQESGFNTHARSPVGAMGLMQLMPGTARIVANRRGIDLGSKMSGLTDPGTNLSLGQAYLEMLMEDGSIGNNLFLVAAAYNAGPGNAQKWLEEVKFNGDPLLFIESIPAGETRLFIERILANFWIYQARLGQTLETLDAAASGAWPIYVPQDREAIRTSLRRYAG</sequence>
<gene>
    <name evidence="5" type="ORF">D3874_12980</name>
</gene>
<comment type="similarity">
    <text evidence="1">Belongs to the transglycosylase Slt family.</text>
</comment>
<dbReference type="PANTHER" id="PTHR37423">
    <property type="entry name" value="SOLUBLE LYTIC MUREIN TRANSGLYCOSYLASE-RELATED"/>
    <property type="match status" value="1"/>
</dbReference>
<evidence type="ECO:0000259" key="4">
    <source>
        <dbReference type="Pfam" id="PF01464"/>
    </source>
</evidence>
<dbReference type="Gene3D" id="1.10.530.10">
    <property type="match status" value="1"/>
</dbReference>
<evidence type="ECO:0000313" key="5">
    <source>
        <dbReference type="EMBL" id="RJF87825.1"/>
    </source>
</evidence>
<dbReference type="Pfam" id="PF01464">
    <property type="entry name" value="SLT"/>
    <property type="match status" value="1"/>
</dbReference>
<name>A0A418WCR9_9PROT</name>
<dbReference type="OrthoDB" id="9815002at2"/>
<dbReference type="InterPro" id="IPR008939">
    <property type="entry name" value="Lytic_TGlycosylase_superhlx_U"/>
</dbReference>
<evidence type="ECO:0000256" key="2">
    <source>
        <dbReference type="ARBA" id="ARBA00009387"/>
    </source>
</evidence>
<dbReference type="EMBL" id="QYUK01000011">
    <property type="protein sequence ID" value="RJF87825.1"/>
    <property type="molecule type" value="Genomic_DNA"/>
</dbReference>
<proteinExistence type="inferred from homology"/>
<keyword evidence="3" id="KW-0732">Signal</keyword>
<organism evidence="5 6">
    <name type="scientific">Oleomonas cavernae</name>
    <dbReference type="NCBI Taxonomy" id="2320859"/>
    <lineage>
        <taxon>Bacteria</taxon>
        <taxon>Pseudomonadati</taxon>
        <taxon>Pseudomonadota</taxon>
        <taxon>Alphaproteobacteria</taxon>
        <taxon>Acetobacterales</taxon>
        <taxon>Acetobacteraceae</taxon>
        <taxon>Oleomonas</taxon>
    </lineage>
</organism>
<dbReference type="AlphaFoldDB" id="A0A418WCR9"/>
<dbReference type="GO" id="GO:0042597">
    <property type="term" value="C:periplasmic space"/>
    <property type="evidence" value="ECO:0007669"/>
    <property type="project" value="InterPro"/>
</dbReference>
<dbReference type="InterPro" id="IPR008258">
    <property type="entry name" value="Transglycosylase_SLT_dom_1"/>
</dbReference>
<reference evidence="5 6" key="1">
    <citation type="submission" date="2018-09" db="EMBL/GenBank/DDBJ databases">
        <authorList>
            <person name="Zhu H."/>
        </authorList>
    </citation>
    <scope>NUCLEOTIDE SEQUENCE [LARGE SCALE GENOMIC DNA]</scope>
    <source>
        <strain evidence="5 6">K1W22B-8</strain>
    </source>
</reference>